<dbReference type="SMART" id="SM00537">
    <property type="entry name" value="DCX"/>
    <property type="match status" value="1"/>
</dbReference>
<evidence type="ECO:0000259" key="1">
    <source>
        <dbReference type="PROSITE" id="PS50309"/>
    </source>
</evidence>
<dbReference type="GO" id="GO:0035556">
    <property type="term" value="P:intracellular signal transduction"/>
    <property type="evidence" value="ECO:0007669"/>
    <property type="project" value="InterPro"/>
</dbReference>
<dbReference type="CDD" id="cd01617">
    <property type="entry name" value="DCX"/>
    <property type="match status" value="1"/>
</dbReference>
<dbReference type="eggNOG" id="KOG3757">
    <property type="taxonomic scope" value="Eukaryota"/>
</dbReference>
<dbReference type="Gene3D" id="3.10.20.230">
    <property type="entry name" value="Doublecortin domain"/>
    <property type="match status" value="2"/>
</dbReference>
<reference evidence="3" key="3">
    <citation type="submission" date="2015-06" db="UniProtKB">
        <authorList>
            <consortium name="EnsemblMetazoa"/>
        </authorList>
    </citation>
    <scope>IDENTIFICATION</scope>
</reference>
<dbReference type="GeneID" id="20199191"/>
<evidence type="ECO:0000313" key="3">
    <source>
        <dbReference type="EnsemblMetazoa" id="HelroP161485"/>
    </source>
</evidence>
<sequence length="260" mass="29600">MDNNKILRRISETKWMGKRITLMRNGNTDFKGTKIVVSEKMYPDFNLLIDEICKMKVSRLPDSNALGQLGTRYIYNKNGEMVTSISQFQSGEQYICCAAPFVKTSLLPYPNSAIFNKMHDLDSRSNAKTIFIILAGFRPRTIACLLLMKKLEITFTKLVQSVSEFLNITPDKIHSIVTIDDIKVTNVQQFFDEKNSIFIVFMSSKRLQDDLLLSVQGIHVDKHSISSAPRNVNIINAELDFINSTLHTQELEKKNSQPAT</sequence>
<dbReference type="AlphaFoldDB" id="T1ERJ1"/>
<dbReference type="Proteomes" id="UP000015101">
    <property type="component" value="Unassembled WGS sequence"/>
</dbReference>
<dbReference type="InParanoid" id="T1ERJ1"/>
<gene>
    <name evidence="3" type="primary">20199191</name>
    <name evidence="2" type="ORF">HELRODRAFT_161485</name>
</gene>
<protein>
    <recommendedName>
        <fullName evidence="1">Doublecortin domain-containing protein</fullName>
    </recommendedName>
</protein>
<dbReference type="EnsemblMetazoa" id="HelroT161485">
    <property type="protein sequence ID" value="HelroP161485"/>
    <property type="gene ID" value="HelroG161485"/>
</dbReference>
<dbReference type="OrthoDB" id="1738954at2759"/>
<dbReference type="EMBL" id="KB096742">
    <property type="protein sequence ID" value="ESO02240.1"/>
    <property type="molecule type" value="Genomic_DNA"/>
</dbReference>
<dbReference type="Pfam" id="PF03607">
    <property type="entry name" value="DCX"/>
    <property type="match status" value="1"/>
</dbReference>
<dbReference type="PROSITE" id="PS50309">
    <property type="entry name" value="DC"/>
    <property type="match status" value="1"/>
</dbReference>
<name>T1ERJ1_HELRO</name>
<dbReference type="EMBL" id="AMQM01000828">
    <property type="status" value="NOT_ANNOTATED_CDS"/>
    <property type="molecule type" value="Genomic_DNA"/>
</dbReference>
<evidence type="ECO:0000313" key="2">
    <source>
        <dbReference type="EMBL" id="ESO02240.1"/>
    </source>
</evidence>
<dbReference type="CTD" id="20199191"/>
<dbReference type="RefSeq" id="XP_009019648.1">
    <property type="nucleotide sequence ID" value="XM_009021400.1"/>
</dbReference>
<proteinExistence type="predicted"/>
<accession>T1ERJ1</accession>
<feature type="domain" description="Doublecortin" evidence="1">
    <location>
        <begin position="18"/>
        <end position="96"/>
    </location>
</feature>
<dbReference type="STRING" id="6412.T1ERJ1"/>
<dbReference type="InterPro" id="IPR036572">
    <property type="entry name" value="Doublecortin_dom_sf"/>
</dbReference>
<dbReference type="KEGG" id="hro:HELRODRAFT_161485"/>
<dbReference type="SUPFAM" id="SSF89837">
    <property type="entry name" value="Doublecortin (DC)"/>
    <property type="match status" value="1"/>
</dbReference>
<dbReference type="EMBL" id="AMQM01000829">
    <property type="status" value="NOT_ANNOTATED_CDS"/>
    <property type="molecule type" value="Genomic_DNA"/>
</dbReference>
<organism evidence="3 4">
    <name type="scientific">Helobdella robusta</name>
    <name type="common">Californian leech</name>
    <dbReference type="NCBI Taxonomy" id="6412"/>
    <lineage>
        <taxon>Eukaryota</taxon>
        <taxon>Metazoa</taxon>
        <taxon>Spiralia</taxon>
        <taxon>Lophotrochozoa</taxon>
        <taxon>Annelida</taxon>
        <taxon>Clitellata</taxon>
        <taxon>Hirudinea</taxon>
        <taxon>Rhynchobdellida</taxon>
        <taxon>Glossiphoniidae</taxon>
        <taxon>Helobdella</taxon>
    </lineage>
</organism>
<keyword evidence="4" id="KW-1185">Reference proteome</keyword>
<dbReference type="HOGENOM" id="CLU_1070694_0_0_1"/>
<evidence type="ECO:0000313" key="4">
    <source>
        <dbReference type="Proteomes" id="UP000015101"/>
    </source>
</evidence>
<dbReference type="PANTHER" id="PTHR23004">
    <property type="entry name" value="DOUBLECORTIN DOMAIN CONTAINING 2"/>
    <property type="match status" value="1"/>
</dbReference>
<dbReference type="InterPro" id="IPR003533">
    <property type="entry name" value="Doublecortin_dom"/>
</dbReference>
<reference evidence="2 4" key="2">
    <citation type="journal article" date="2013" name="Nature">
        <title>Insights into bilaterian evolution from three spiralian genomes.</title>
        <authorList>
            <person name="Simakov O."/>
            <person name="Marletaz F."/>
            <person name="Cho S.J."/>
            <person name="Edsinger-Gonzales E."/>
            <person name="Havlak P."/>
            <person name="Hellsten U."/>
            <person name="Kuo D.H."/>
            <person name="Larsson T."/>
            <person name="Lv J."/>
            <person name="Arendt D."/>
            <person name="Savage R."/>
            <person name="Osoegawa K."/>
            <person name="de Jong P."/>
            <person name="Grimwood J."/>
            <person name="Chapman J.A."/>
            <person name="Shapiro H."/>
            <person name="Aerts A."/>
            <person name="Otillar R.P."/>
            <person name="Terry A.Y."/>
            <person name="Boore J.L."/>
            <person name="Grigoriev I.V."/>
            <person name="Lindberg D.R."/>
            <person name="Seaver E.C."/>
            <person name="Weisblat D.A."/>
            <person name="Putnam N.H."/>
            <person name="Rokhsar D.S."/>
        </authorList>
    </citation>
    <scope>NUCLEOTIDE SEQUENCE</scope>
</reference>
<dbReference type="PANTHER" id="PTHR23004:SF23">
    <property type="entry name" value="DOUBLECORTIN DOMAIN-CONTAINING PROTEIN"/>
    <property type="match status" value="1"/>
</dbReference>
<reference evidence="4" key="1">
    <citation type="submission" date="2012-12" db="EMBL/GenBank/DDBJ databases">
        <authorList>
            <person name="Hellsten U."/>
            <person name="Grimwood J."/>
            <person name="Chapman J.A."/>
            <person name="Shapiro H."/>
            <person name="Aerts A."/>
            <person name="Otillar R.P."/>
            <person name="Terry A.Y."/>
            <person name="Boore J.L."/>
            <person name="Simakov O."/>
            <person name="Marletaz F."/>
            <person name="Cho S.-J."/>
            <person name="Edsinger-Gonzales E."/>
            <person name="Havlak P."/>
            <person name="Kuo D.-H."/>
            <person name="Larsson T."/>
            <person name="Lv J."/>
            <person name="Arendt D."/>
            <person name="Savage R."/>
            <person name="Osoegawa K."/>
            <person name="de Jong P."/>
            <person name="Lindberg D.R."/>
            <person name="Seaver E.C."/>
            <person name="Weisblat D.A."/>
            <person name="Putnam N.H."/>
            <person name="Grigoriev I.V."/>
            <person name="Rokhsar D.S."/>
        </authorList>
    </citation>
    <scope>NUCLEOTIDE SEQUENCE</scope>
</reference>
<dbReference type="GO" id="GO:0005815">
    <property type="term" value="C:microtubule organizing center"/>
    <property type="evidence" value="ECO:0000318"/>
    <property type="project" value="GO_Central"/>
</dbReference>
<dbReference type="GO" id="GO:0005874">
    <property type="term" value="C:microtubule"/>
    <property type="evidence" value="ECO:0000318"/>
    <property type="project" value="GO_Central"/>
</dbReference>